<evidence type="ECO:0000313" key="2">
    <source>
        <dbReference type="Proteomes" id="UP000735302"/>
    </source>
</evidence>
<protein>
    <submittedName>
        <fullName evidence="1">Uncharacterized protein</fullName>
    </submittedName>
</protein>
<comment type="caution">
    <text evidence="1">The sequence shown here is derived from an EMBL/GenBank/DDBJ whole genome shotgun (WGS) entry which is preliminary data.</text>
</comment>
<proteinExistence type="predicted"/>
<keyword evidence="2" id="KW-1185">Reference proteome</keyword>
<evidence type="ECO:0000313" key="1">
    <source>
        <dbReference type="EMBL" id="GFO05305.1"/>
    </source>
</evidence>
<gene>
    <name evidence="1" type="ORF">PoB_003181000</name>
</gene>
<reference evidence="1 2" key="1">
    <citation type="journal article" date="2021" name="Elife">
        <title>Chloroplast acquisition without the gene transfer in kleptoplastic sea slugs, Plakobranchus ocellatus.</title>
        <authorList>
            <person name="Maeda T."/>
            <person name="Takahashi S."/>
            <person name="Yoshida T."/>
            <person name="Shimamura S."/>
            <person name="Takaki Y."/>
            <person name="Nagai Y."/>
            <person name="Toyoda A."/>
            <person name="Suzuki Y."/>
            <person name="Arimoto A."/>
            <person name="Ishii H."/>
            <person name="Satoh N."/>
            <person name="Nishiyama T."/>
            <person name="Hasebe M."/>
            <person name="Maruyama T."/>
            <person name="Minagawa J."/>
            <person name="Obokata J."/>
            <person name="Shigenobu S."/>
        </authorList>
    </citation>
    <scope>NUCLEOTIDE SEQUENCE [LARGE SCALE GENOMIC DNA]</scope>
</reference>
<dbReference type="Gene3D" id="2.120.10.30">
    <property type="entry name" value="TolB, C-terminal domain"/>
    <property type="match status" value="1"/>
</dbReference>
<name>A0AAV4AAU2_9GAST</name>
<dbReference type="EMBL" id="BLXT01003748">
    <property type="protein sequence ID" value="GFO05305.1"/>
    <property type="molecule type" value="Genomic_DNA"/>
</dbReference>
<dbReference type="InterPro" id="IPR011042">
    <property type="entry name" value="6-blade_b-propeller_TolB-like"/>
</dbReference>
<dbReference type="SUPFAM" id="SSF63829">
    <property type="entry name" value="Calcium-dependent phosphotriesterase"/>
    <property type="match status" value="1"/>
</dbReference>
<sequence length="262" mass="29379">MNAMLKKQFLANLPPEYYDAKVLPGKRILLSDATNQEIRMFDIEGKHTFSYTCGFRPVNLAVMDRDTVAVTTYQSIEILEVGAAEIKLKVSIPTNDKRYKAVAAIDSTTLALGFWETPGIVVIDITAPKEIHRLEKVSTEMGYPISMVATPDGCLVCSNFIDTVVKIKSDTGETVLSKEVHYNRGIAVDQNGNVFWTERDRQRLHLILYDNEAGTWTKDLVLWEVPKQGHADELWGVDVRDGICVCATKQGCVFILDLKFMS</sequence>
<dbReference type="Proteomes" id="UP000735302">
    <property type="component" value="Unassembled WGS sequence"/>
</dbReference>
<organism evidence="1 2">
    <name type="scientific">Plakobranchus ocellatus</name>
    <dbReference type="NCBI Taxonomy" id="259542"/>
    <lineage>
        <taxon>Eukaryota</taxon>
        <taxon>Metazoa</taxon>
        <taxon>Spiralia</taxon>
        <taxon>Lophotrochozoa</taxon>
        <taxon>Mollusca</taxon>
        <taxon>Gastropoda</taxon>
        <taxon>Heterobranchia</taxon>
        <taxon>Euthyneura</taxon>
        <taxon>Panpulmonata</taxon>
        <taxon>Sacoglossa</taxon>
        <taxon>Placobranchoidea</taxon>
        <taxon>Plakobranchidae</taxon>
        <taxon>Plakobranchus</taxon>
    </lineage>
</organism>
<accession>A0AAV4AAU2</accession>
<dbReference type="AlphaFoldDB" id="A0AAV4AAU2"/>